<evidence type="ECO:0000256" key="1">
    <source>
        <dbReference type="ARBA" id="ARBA00022617"/>
    </source>
</evidence>
<evidence type="ECO:0000313" key="7">
    <source>
        <dbReference type="EMBL" id="RIV80578.1"/>
    </source>
</evidence>
<dbReference type="InterPro" id="IPR009056">
    <property type="entry name" value="Cyt_c-like_dom"/>
</dbReference>
<dbReference type="Gene3D" id="1.10.760.10">
    <property type="entry name" value="Cytochrome c-like domain"/>
    <property type="match status" value="3"/>
</dbReference>
<dbReference type="Proteomes" id="UP000285092">
    <property type="component" value="Unassembled WGS sequence"/>
</dbReference>
<dbReference type="RefSeq" id="WP_119511767.1">
    <property type="nucleotide sequence ID" value="NZ_QXFK01000009.1"/>
</dbReference>
<dbReference type="PANTHER" id="PTHR33751">
    <property type="entry name" value="CBB3-TYPE CYTOCHROME C OXIDASE SUBUNIT FIXP"/>
    <property type="match status" value="1"/>
</dbReference>
<evidence type="ECO:0000313" key="8">
    <source>
        <dbReference type="Proteomes" id="UP000285092"/>
    </source>
</evidence>
<dbReference type="PANTHER" id="PTHR33751:SF11">
    <property type="entry name" value="BLL4483 PROTEIN"/>
    <property type="match status" value="1"/>
</dbReference>
<keyword evidence="5" id="KW-0812">Transmembrane</keyword>
<evidence type="ECO:0000256" key="5">
    <source>
        <dbReference type="SAM" id="Phobius"/>
    </source>
</evidence>
<organism evidence="7 8">
    <name type="scientific">Pelagerythrobacter aerophilus</name>
    <dbReference type="NCBI Taxonomy" id="2306995"/>
    <lineage>
        <taxon>Bacteria</taxon>
        <taxon>Pseudomonadati</taxon>
        <taxon>Pseudomonadota</taxon>
        <taxon>Alphaproteobacteria</taxon>
        <taxon>Sphingomonadales</taxon>
        <taxon>Erythrobacteraceae</taxon>
        <taxon>Pelagerythrobacter</taxon>
    </lineage>
</organism>
<keyword evidence="2 4" id="KW-0479">Metal-binding</keyword>
<feature type="domain" description="Cytochrome c" evidence="6">
    <location>
        <begin position="304"/>
        <end position="394"/>
    </location>
</feature>
<keyword evidence="1 4" id="KW-0349">Heme</keyword>
<sequence length="408" mass="43271">MTRPEEPSRPGENFEPYEEMRQIPIGVIMFAVALALWGGVLLYQSSYAVAVGRADETVLSPQSEQGLGLTGAKLFEANCTTCHQPGGEGVEFAIPPLDKSPFLAGGPEIAASILLRGIDGPIRVGDETFDGHMPSFASALDNAEIARLATYLQARFAGRKQAISGERVAALRREIADAGPFAGGQEIAARFDSSLSPQPEVKPLAGGMGISSGILELVNQGRGEVWSCSSCHGDRGQGADTVPRLAGLPADYIAKQLLDYTEGRRRNENMELVARSLSETEREGLGRYYASMRAASTARPSLGGNLERGRELVLSGDWSIGVPSCTSCHGPSAFGVTPGFPGLAAQHPSYTASQLAAWVSGERDNSRQKMMNVIANALNDRDRAAVADYLATLPPVPAPATTADEVKR</sequence>
<protein>
    <recommendedName>
        <fullName evidence="6">Cytochrome c domain-containing protein</fullName>
    </recommendedName>
</protein>
<dbReference type="AlphaFoldDB" id="A0A418NLC4"/>
<accession>A0A418NLC4</accession>
<dbReference type="EMBL" id="QXFK01000009">
    <property type="protein sequence ID" value="RIV80578.1"/>
    <property type="molecule type" value="Genomic_DNA"/>
</dbReference>
<evidence type="ECO:0000256" key="3">
    <source>
        <dbReference type="ARBA" id="ARBA00023004"/>
    </source>
</evidence>
<dbReference type="GO" id="GO:0020037">
    <property type="term" value="F:heme binding"/>
    <property type="evidence" value="ECO:0007669"/>
    <property type="project" value="InterPro"/>
</dbReference>
<dbReference type="Pfam" id="PF00034">
    <property type="entry name" value="Cytochrom_C"/>
    <property type="match status" value="2"/>
</dbReference>
<dbReference type="GO" id="GO:0009055">
    <property type="term" value="F:electron transfer activity"/>
    <property type="evidence" value="ECO:0007669"/>
    <property type="project" value="InterPro"/>
</dbReference>
<evidence type="ECO:0000256" key="2">
    <source>
        <dbReference type="ARBA" id="ARBA00022723"/>
    </source>
</evidence>
<feature type="domain" description="Cytochrome c" evidence="6">
    <location>
        <begin position="216"/>
        <end position="293"/>
    </location>
</feature>
<dbReference type="InterPro" id="IPR050597">
    <property type="entry name" value="Cytochrome_c_Oxidase_Subunit"/>
</dbReference>
<feature type="domain" description="Cytochrome c" evidence="6">
    <location>
        <begin position="66"/>
        <end position="156"/>
    </location>
</feature>
<dbReference type="InterPro" id="IPR036909">
    <property type="entry name" value="Cyt_c-like_dom_sf"/>
</dbReference>
<keyword evidence="5" id="KW-0472">Membrane</keyword>
<proteinExistence type="predicted"/>
<dbReference type="PROSITE" id="PS51007">
    <property type="entry name" value="CYTC"/>
    <property type="match status" value="3"/>
</dbReference>
<dbReference type="OrthoDB" id="9773456at2"/>
<comment type="caution">
    <text evidence="7">The sequence shown here is derived from an EMBL/GenBank/DDBJ whole genome shotgun (WGS) entry which is preliminary data.</text>
</comment>
<feature type="transmembrane region" description="Helical" evidence="5">
    <location>
        <begin position="23"/>
        <end position="43"/>
    </location>
</feature>
<keyword evidence="5" id="KW-1133">Transmembrane helix</keyword>
<dbReference type="SUPFAM" id="SSF46626">
    <property type="entry name" value="Cytochrome c"/>
    <property type="match status" value="3"/>
</dbReference>
<reference evidence="7 8" key="1">
    <citation type="submission" date="2018-08" db="EMBL/GenBank/DDBJ databases">
        <title>Altererythrobacter sp.Ery1 and Ery12, the genome sequencing of novel strains in genus Alterythrobacter.</title>
        <authorList>
            <person name="Cheng H."/>
            <person name="Wu Y.-H."/>
            <person name="Fang C."/>
            <person name="Xu X.-W."/>
        </authorList>
    </citation>
    <scope>NUCLEOTIDE SEQUENCE [LARGE SCALE GENOMIC DNA]</scope>
    <source>
        <strain evidence="7 8">Ery1</strain>
    </source>
</reference>
<keyword evidence="8" id="KW-1185">Reference proteome</keyword>
<evidence type="ECO:0000259" key="6">
    <source>
        <dbReference type="PROSITE" id="PS51007"/>
    </source>
</evidence>
<keyword evidence="3 4" id="KW-0408">Iron</keyword>
<name>A0A418NLC4_9SPHN</name>
<gene>
    <name evidence="7" type="ORF">D2V04_02415</name>
</gene>
<dbReference type="GO" id="GO:0046872">
    <property type="term" value="F:metal ion binding"/>
    <property type="evidence" value="ECO:0007669"/>
    <property type="project" value="UniProtKB-KW"/>
</dbReference>
<evidence type="ECO:0000256" key="4">
    <source>
        <dbReference type="PROSITE-ProRule" id="PRU00433"/>
    </source>
</evidence>